<dbReference type="Gene3D" id="1.10.10.10">
    <property type="entry name" value="Winged helix-like DNA-binding domain superfamily/Winged helix DNA-binding domain"/>
    <property type="match status" value="1"/>
</dbReference>
<dbReference type="GO" id="GO:0045892">
    <property type="term" value="P:negative regulation of DNA-templated transcription"/>
    <property type="evidence" value="ECO:0007669"/>
    <property type="project" value="UniProtKB-UniRule"/>
</dbReference>
<dbReference type="InterPro" id="IPR029016">
    <property type="entry name" value="GAF-like_dom_sf"/>
</dbReference>
<dbReference type="EMBL" id="BDFE01000015">
    <property type="protein sequence ID" value="GAU08707.1"/>
    <property type="molecule type" value="Genomic_DNA"/>
</dbReference>
<gene>
    <name evidence="5" type="primary">hrcA</name>
    <name evidence="7" type="ORF">DPF_1423</name>
</gene>
<evidence type="ECO:0000256" key="5">
    <source>
        <dbReference type="HAMAP-Rule" id="MF_00081"/>
    </source>
</evidence>
<dbReference type="InterPro" id="IPR036388">
    <property type="entry name" value="WH-like_DNA-bd_sf"/>
</dbReference>
<keyword evidence="1 5" id="KW-0678">Repressor</keyword>
<feature type="domain" description="Heat-inducible transcription repressor HrcA C-terminal" evidence="6">
    <location>
        <begin position="106"/>
        <end position="325"/>
    </location>
</feature>
<evidence type="ECO:0000256" key="2">
    <source>
        <dbReference type="ARBA" id="ARBA00023015"/>
    </source>
</evidence>
<dbReference type="PANTHER" id="PTHR34824">
    <property type="entry name" value="HEAT-INDUCIBLE TRANSCRIPTION REPRESSOR HRCA"/>
    <property type="match status" value="1"/>
</dbReference>
<dbReference type="STRING" id="1592317.DPF_1423"/>
<dbReference type="InterPro" id="IPR002571">
    <property type="entry name" value="HrcA"/>
</dbReference>
<evidence type="ECO:0000313" key="7">
    <source>
        <dbReference type="EMBL" id="GAU08707.1"/>
    </source>
</evidence>
<comment type="caution">
    <text evidence="7">The sequence shown here is derived from an EMBL/GenBank/DDBJ whole genome shotgun (WGS) entry which is preliminary data.</text>
</comment>
<dbReference type="OrthoDB" id="9783139at2"/>
<evidence type="ECO:0000256" key="1">
    <source>
        <dbReference type="ARBA" id="ARBA00022491"/>
    </source>
</evidence>
<evidence type="ECO:0000256" key="3">
    <source>
        <dbReference type="ARBA" id="ARBA00023016"/>
    </source>
</evidence>
<keyword evidence="4 5" id="KW-0804">Transcription</keyword>
<protein>
    <recommendedName>
        <fullName evidence="5">Heat-inducible transcription repressor HrcA</fullName>
    </recommendedName>
</protein>
<dbReference type="NCBIfam" id="TIGR00331">
    <property type="entry name" value="hrcA"/>
    <property type="match status" value="1"/>
</dbReference>
<organism evidence="7 8">
    <name type="scientific">Desulfoplanes formicivorans</name>
    <dbReference type="NCBI Taxonomy" id="1592317"/>
    <lineage>
        <taxon>Bacteria</taxon>
        <taxon>Pseudomonadati</taxon>
        <taxon>Thermodesulfobacteriota</taxon>
        <taxon>Desulfovibrionia</taxon>
        <taxon>Desulfovibrionales</taxon>
        <taxon>Desulfoplanaceae</taxon>
        <taxon>Desulfoplanes</taxon>
    </lineage>
</organism>
<dbReference type="AlphaFoldDB" id="A0A194AF63"/>
<proteinExistence type="inferred from homology"/>
<evidence type="ECO:0000256" key="4">
    <source>
        <dbReference type="ARBA" id="ARBA00023163"/>
    </source>
</evidence>
<name>A0A194AF63_9BACT</name>
<evidence type="ECO:0000259" key="6">
    <source>
        <dbReference type="Pfam" id="PF01628"/>
    </source>
</evidence>
<dbReference type="InterPro" id="IPR021153">
    <property type="entry name" value="HrcA_C"/>
</dbReference>
<keyword evidence="3 5" id="KW-0346">Stress response</keyword>
<keyword evidence="8" id="KW-1185">Reference proteome</keyword>
<reference evidence="8" key="1">
    <citation type="submission" date="2016-06" db="EMBL/GenBank/DDBJ databases">
        <title>Draft genome sequence of Desulfoplanes formicivorans strain Pf12B.</title>
        <authorList>
            <person name="Watanabe M."/>
            <person name="Kojima H."/>
            <person name="Fukui M."/>
        </authorList>
    </citation>
    <scope>NUCLEOTIDE SEQUENCE [LARGE SCALE GENOMIC DNA]</scope>
    <source>
        <strain evidence="8">Pf12B</strain>
    </source>
</reference>
<sequence>MELSPREIDVLTIVVDEYIATAKPVGSRIVAKKSRSKLSPASIRNTMADLADKEFLDQPHTSAGRVPTIKGLRYFLDTILQIPPLSGHEMDAISDNLGHVGSDPSDIFRNTSRVLSSISRQACLVLGPSQGHVQWKHIDFVLLTPGKIMSILVLQGGIVRNKIIDVDMEITSDELVKYANYLNSHFQGQPLGTVREKIRAQMRAAKQVFDALYQRALILANKTCATDTQREIFVEGASNLLAQPEFSDIEAMRDIFKLLEERSRLLELVDTISDEDDSRIVIGQEKSWEDLEYCCLVSSPYTISDQTAGMISVIGPVRMNYAKIIPMVDFTAQVLSQMLQSRF</sequence>
<dbReference type="InterPro" id="IPR036390">
    <property type="entry name" value="WH_DNA-bd_sf"/>
</dbReference>
<dbReference type="PANTHER" id="PTHR34824:SF1">
    <property type="entry name" value="HEAT-INDUCIBLE TRANSCRIPTION REPRESSOR HRCA"/>
    <property type="match status" value="1"/>
</dbReference>
<dbReference type="SUPFAM" id="SSF55781">
    <property type="entry name" value="GAF domain-like"/>
    <property type="match status" value="1"/>
</dbReference>
<dbReference type="Pfam" id="PF01628">
    <property type="entry name" value="HrcA"/>
    <property type="match status" value="1"/>
</dbReference>
<dbReference type="SUPFAM" id="SSF46785">
    <property type="entry name" value="Winged helix' DNA-binding domain"/>
    <property type="match status" value="1"/>
</dbReference>
<dbReference type="GO" id="GO:0003677">
    <property type="term" value="F:DNA binding"/>
    <property type="evidence" value="ECO:0007669"/>
    <property type="project" value="InterPro"/>
</dbReference>
<dbReference type="Gene3D" id="3.30.390.60">
    <property type="entry name" value="Heat-inducible transcription repressor hrca homolog, domain 3"/>
    <property type="match status" value="1"/>
</dbReference>
<evidence type="ECO:0000313" key="8">
    <source>
        <dbReference type="Proteomes" id="UP000095200"/>
    </source>
</evidence>
<dbReference type="Proteomes" id="UP000095200">
    <property type="component" value="Unassembled WGS sequence"/>
</dbReference>
<dbReference type="RefSeq" id="WP_069858447.1">
    <property type="nucleotide sequence ID" value="NZ_BDFE01000015.1"/>
</dbReference>
<accession>A0A194AF63</accession>
<comment type="similarity">
    <text evidence="5">Belongs to the HrcA family.</text>
</comment>
<dbReference type="InterPro" id="IPR023120">
    <property type="entry name" value="WHTH_transcript_rep_HrcA_IDD"/>
</dbReference>
<dbReference type="PIRSF" id="PIRSF005485">
    <property type="entry name" value="HrcA"/>
    <property type="match status" value="1"/>
</dbReference>
<dbReference type="Gene3D" id="3.30.450.40">
    <property type="match status" value="1"/>
</dbReference>
<keyword evidence="2 5" id="KW-0805">Transcription regulation</keyword>
<dbReference type="HAMAP" id="MF_00081">
    <property type="entry name" value="HrcA"/>
    <property type="match status" value="1"/>
</dbReference>
<comment type="function">
    <text evidence="5">Negative regulator of class I heat shock genes (grpE-dnaK-dnaJ and groELS operons). Prevents heat-shock induction of these operons.</text>
</comment>